<dbReference type="EMBL" id="JABEQD010000001">
    <property type="protein sequence ID" value="MBB2166885.1"/>
    <property type="molecule type" value="Genomic_DNA"/>
</dbReference>
<dbReference type="Proteomes" id="UP000559860">
    <property type="component" value="Unassembled WGS sequence"/>
</dbReference>
<protein>
    <submittedName>
        <fullName evidence="1">Uncharacterized protein</fullName>
    </submittedName>
</protein>
<dbReference type="RefSeq" id="WP_182984604.1">
    <property type="nucleotide sequence ID" value="NZ_JABEQD010000001.1"/>
</dbReference>
<evidence type="ECO:0000313" key="1">
    <source>
        <dbReference type="EMBL" id="MBB2166885.1"/>
    </source>
</evidence>
<comment type="caution">
    <text evidence="1">The sequence shown here is derived from an EMBL/GenBank/DDBJ whole genome shotgun (WGS) entry which is preliminary data.</text>
</comment>
<name>A0A7W4IPV3_9PROT</name>
<gene>
    <name evidence="1" type="ORF">HLH36_00690</name>
</gene>
<reference evidence="1 2" key="1">
    <citation type="submission" date="2020-04" db="EMBL/GenBank/DDBJ databases">
        <title>Description of novel Gluconacetobacter.</title>
        <authorList>
            <person name="Sombolestani A."/>
        </authorList>
    </citation>
    <scope>NUCLEOTIDE SEQUENCE [LARGE SCALE GENOMIC DNA]</scope>
    <source>
        <strain evidence="1 2">LMG 27801</strain>
    </source>
</reference>
<accession>A0A7W4IPV3</accession>
<dbReference type="AlphaFoldDB" id="A0A7W4IPV3"/>
<evidence type="ECO:0000313" key="2">
    <source>
        <dbReference type="Proteomes" id="UP000559860"/>
    </source>
</evidence>
<keyword evidence="2" id="KW-1185">Reference proteome</keyword>
<organism evidence="1 2">
    <name type="scientific">Gluconacetobacter aggeris</name>
    <dbReference type="NCBI Taxonomy" id="1286186"/>
    <lineage>
        <taxon>Bacteria</taxon>
        <taxon>Pseudomonadati</taxon>
        <taxon>Pseudomonadota</taxon>
        <taxon>Alphaproteobacteria</taxon>
        <taxon>Acetobacterales</taxon>
        <taxon>Acetobacteraceae</taxon>
        <taxon>Gluconacetobacter</taxon>
    </lineage>
</organism>
<sequence length="66" mass="7337">MKSVDAEQERAEGPRPACVFEHRSAAALMAARREAQKTRVGLPAAAFFQTAATAEFRLIRQAHHFK</sequence>
<proteinExistence type="predicted"/>